<evidence type="ECO:0000256" key="6">
    <source>
        <dbReference type="ARBA" id="ARBA00022723"/>
    </source>
</evidence>
<dbReference type="CDD" id="cd02165">
    <property type="entry name" value="NMNAT"/>
    <property type="match status" value="1"/>
</dbReference>
<comment type="catalytic activity">
    <reaction evidence="13">
        <text>P(1),P(4)-bis(5'-adenosyl) tetraphosphate + H2O = 2 ADP + 2 H(+)</text>
        <dbReference type="Rhea" id="RHEA:24252"/>
        <dbReference type="ChEBI" id="CHEBI:15377"/>
        <dbReference type="ChEBI" id="CHEBI:15378"/>
        <dbReference type="ChEBI" id="CHEBI:58141"/>
        <dbReference type="ChEBI" id="CHEBI:456216"/>
        <dbReference type="EC" id="3.6.1.41"/>
    </reaction>
</comment>
<dbReference type="Gene3D" id="1.10.3210.10">
    <property type="entry name" value="Hypothetical protein af1432"/>
    <property type="match status" value="1"/>
</dbReference>
<evidence type="ECO:0000256" key="7">
    <source>
        <dbReference type="ARBA" id="ARBA00022741"/>
    </source>
</evidence>
<dbReference type="SUPFAM" id="SSF109604">
    <property type="entry name" value="HD-domain/PDEase-like"/>
    <property type="match status" value="1"/>
</dbReference>
<keyword evidence="5 14" id="KW-0548">Nucleotidyltransferase</keyword>
<dbReference type="EC" id="2.7.7.18" evidence="14"/>
<evidence type="ECO:0000313" key="16">
    <source>
        <dbReference type="EMBL" id="BET37825.1"/>
    </source>
</evidence>
<dbReference type="SMART" id="SM00471">
    <property type="entry name" value="HDc"/>
    <property type="match status" value="1"/>
</dbReference>
<dbReference type="NCBIfam" id="TIGR00488">
    <property type="entry name" value="bis(5'-nucleosyl)-tetraphosphatase (symmetrical) YqeK"/>
    <property type="match status" value="1"/>
</dbReference>
<evidence type="ECO:0000256" key="14">
    <source>
        <dbReference type="HAMAP-Rule" id="MF_00244"/>
    </source>
</evidence>
<dbReference type="HAMAP" id="MF_00244">
    <property type="entry name" value="NaMN_adenylyltr"/>
    <property type="match status" value="1"/>
</dbReference>
<dbReference type="SUPFAM" id="SSF52374">
    <property type="entry name" value="Nucleotidylyl transferase"/>
    <property type="match status" value="1"/>
</dbReference>
<dbReference type="InterPro" id="IPR006674">
    <property type="entry name" value="HD_domain"/>
</dbReference>
<keyword evidence="17" id="KW-1185">Reference proteome</keyword>
<proteinExistence type="inferred from homology"/>
<evidence type="ECO:0000256" key="2">
    <source>
        <dbReference type="ARBA" id="ARBA00005019"/>
    </source>
</evidence>
<dbReference type="RefSeq" id="WP_353306603.1">
    <property type="nucleotide sequence ID" value="NZ_AP028955.1"/>
</dbReference>
<dbReference type="InterPro" id="IPR003607">
    <property type="entry name" value="HD/PDEase_dom"/>
</dbReference>
<dbReference type="NCBIfam" id="NF005519">
    <property type="entry name" value="PRK07152.1"/>
    <property type="match status" value="1"/>
</dbReference>
<keyword evidence="10" id="KW-0408">Iron</keyword>
<evidence type="ECO:0000256" key="12">
    <source>
        <dbReference type="ARBA" id="ARBA00048721"/>
    </source>
</evidence>
<evidence type="ECO:0000256" key="4">
    <source>
        <dbReference type="ARBA" id="ARBA00022679"/>
    </source>
</evidence>
<keyword evidence="7 14" id="KW-0547">Nucleotide-binding</keyword>
<keyword evidence="9 14" id="KW-0067">ATP-binding</keyword>
<protein>
    <recommendedName>
        <fullName evidence="14">Probable nicotinate-nucleotide adenylyltransferase</fullName>
        <ecNumber evidence="14">2.7.7.18</ecNumber>
    </recommendedName>
    <alternativeName>
        <fullName evidence="14">Deamido-NAD(+) diphosphorylase</fullName>
    </alternativeName>
    <alternativeName>
        <fullName evidence="14">Deamido-NAD(+) pyrophosphorylase</fullName>
    </alternativeName>
    <alternativeName>
        <fullName evidence="14">Nicotinate mononucleotide adenylyltransferase</fullName>
        <shortName evidence="14">NaMN adenylyltransferase</shortName>
    </alternativeName>
</protein>
<dbReference type="NCBIfam" id="TIGR00125">
    <property type="entry name" value="cyt_tran_rel"/>
    <property type="match status" value="1"/>
</dbReference>
<evidence type="ECO:0000256" key="3">
    <source>
        <dbReference type="ARBA" id="ARBA00022642"/>
    </source>
</evidence>
<dbReference type="PANTHER" id="PTHR39321:SF3">
    <property type="entry name" value="PHOSPHOPANTETHEINE ADENYLYLTRANSFERASE"/>
    <property type="match status" value="1"/>
</dbReference>
<accession>A0ABN7BSK2</accession>
<dbReference type="CDD" id="cd00077">
    <property type="entry name" value="HDc"/>
    <property type="match status" value="1"/>
</dbReference>
<dbReference type="Gene3D" id="3.40.50.620">
    <property type="entry name" value="HUPs"/>
    <property type="match status" value="1"/>
</dbReference>
<organism evidence="16 17">
    <name type="scientific">Spiroplasma ixodetis</name>
    <dbReference type="NCBI Taxonomy" id="2141"/>
    <lineage>
        <taxon>Bacteria</taxon>
        <taxon>Bacillati</taxon>
        <taxon>Mycoplasmatota</taxon>
        <taxon>Mollicutes</taxon>
        <taxon>Entomoplasmatales</taxon>
        <taxon>Spiroplasmataceae</taxon>
        <taxon>Spiroplasma</taxon>
    </lineage>
</organism>
<comment type="function">
    <text evidence="1 14">Catalyzes the reversible adenylation of nicotinate mononucleotide (NaMN) to nicotinic acid adenine dinucleotide (NaAD).</text>
</comment>
<evidence type="ECO:0000256" key="5">
    <source>
        <dbReference type="ARBA" id="ARBA00022695"/>
    </source>
</evidence>
<comment type="pathway">
    <text evidence="2 14">Cofactor biosynthesis; NAD(+) biosynthesis; deamido-NAD(+) from nicotinate D-ribonucleotide: step 1/1.</text>
</comment>
<keyword evidence="11 14" id="KW-0520">NAD</keyword>
<dbReference type="InterPro" id="IPR005248">
    <property type="entry name" value="NadD/NMNAT"/>
</dbReference>
<dbReference type="Proteomes" id="UP001473424">
    <property type="component" value="Chromosome"/>
</dbReference>
<evidence type="ECO:0000313" key="17">
    <source>
        <dbReference type="Proteomes" id="UP001473424"/>
    </source>
</evidence>
<dbReference type="PANTHER" id="PTHR39321">
    <property type="entry name" value="NICOTINATE-NUCLEOTIDE ADENYLYLTRANSFERASE-RELATED"/>
    <property type="match status" value="1"/>
</dbReference>
<keyword evidence="8" id="KW-0378">Hydrolase</keyword>
<name>A0ABN7BSK2_9MOLU</name>
<dbReference type="InterPro" id="IPR004821">
    <property type="entry name" value="Cyt_trans-like"/>
</dbReference>
<dbReference type="EMBL" id="AP028955">
    <property type="protein sequence ID" value="BET37825.1"/>
    <property type="molecule type" value="Genomic_DNA"/>
</dbReference>
<reference evidence="17" key="1">
    <citation type="journal article" date="2024" name="FEMS Microbiol. Lett.">
        <title>Genomic insights into Spiroplasma endosymbionts that induce male-killing and protective phenotypes in the pea aphid.</title>
        <authorList>
            <person name="Arai H."/>
            <person name="Legeai F."/>
            <person name="Kageyama D."/>
            <person name="Sugio A."/>
            <person name="Simon J.C."/>
        </authorList>
    </citation>
    <scope>NUCLEOTIDE SEQUENCE [LARGE SCALE GENOMIC DNA]</scope>
    <source>
        <strain evidence="17">sAp269</strain>
    </source>
</reference>
<evidence type="ECO:0000256" key="13">
    <source>
        <dbReference type="ARBA" id="ARBA00049417"/>
    </source>
</evidence>
<evidence type="ECO:0000259" key="15">
    <source>
        <dbReference type="SMART" id="SM00471"/>
    </source>
</evidence>
<evidence type="ECO:0000256" key="8">
    <source>
        <dbReference type="ARBA" id="ARBA00022801"/>
    </source>
</evidence>
<dbReference type="Pfam" id="PF01467">
    <property type="entry name" value="CTP_transf_like"/>
    <property type="match status" value="1"/>
</dbReference>
<evidence type="ECO:0000256" key="11">
    <source>
        <dbReference type="ARBA" id="ARBA00023027"/>
    </source>
</evidence>
<sequence length="365" mass="43084">MKRIGIFGGTFDPFHNQHLNIANTAYHKLSLDEVWILPTKQNPLKDSVSASDQQRFDMINLVIKNYSWIKLNDYELTSKQPSYTINTINYFIENYPNHNFFFIIGSDNLYTLNKWQGIEQLINLVKIIVVNRPHYRKTLELMSKYKCQNLVVRPSSDISSAKIRNDEIINQIDIKINDYINNNLIYSYERLKANLDNNRTEHCINVGKMAVKLAIHYNEDANKALIAGTYHDLCKQWSKNKMTKYLTKYNKEILQEPFPVWHGYVAALYLKNHYQYHDDLVLHAIARHTTGATEMKPLELIVLLADKISIERNHYYVEELRKLAFQDLTVAFKYYLEILKKHLLEQKKPLNNKFLTIYEAWSNKN</sequence>
<dbReference type="InterPro" id="IPR014729">
    <property type="entry name" value="Rossmann-like_a/b/a_fold"/>
</dbReference>
<comment type="similarity">
    <text evidence="14">Belongs to the NadD family.</text>
</comment>
<evidence type="ECO:0000256" key="10">
    <source>
        <dbReference type="ARBA" id="ARBA00023004"/>
    </source>
</evidence>
<evidence type="ECO:0000256" key="1">
    <source>
        <dbReference type="ARBA" id="ARBA00002324"/>
    </source>
</evidence>
<dbReference type="Pfam" id="PF01966">
    <property type="entry name" value="HD"/>
    <property type="match status" value="1"/>
</dbReference>
<keyword evidence="6" id="KW-0479">Metal-binding</keyword>
<dbReference type="GO" id="GO:0016779">
    <property type="term" value="F:nucleotidyltransferase activity"/>
    <property type="evidence" value="ECO:0007669"/>
    <property type="project" value="UniProtKB-KW"/>
</dbReference>
<keyword evidence="3 14" id="KW-0662">Pyridine nucleotide biosynthesis</keyword>
<keyword evidence="4 14" id="KW-0808">Transferase</keyword>
<comment type="catalytic activity">
    <reaction evidence="12 14">
        <text>nicotinate beta-D-ribonucleotide + ATP + H(+) = deamido-NAD(+) + diphosphate</text>
        <dbReference type="Rhea" id="RHEA:22860"/>
        <dbReference type="ChEBI" id="CHEBI:15378"/>
        <dbReference type="ChEBI" id="CHEBI:30616"/>
        <dbReference type="ChEBI" id="CHEBI:33019"/>
        <dbReference type="ChEBI" id="CHEBI:57502"/>
        <dbReference type="ChEBI" id="CHEBI:58437"/>
        <dbReference type="EC" id="2.7.7.18"/>
    </reaction>
</comment>
<dbReference type="InterPro" id="IPR005249">
    <property type="entry name" value="YqeK"/>
</dbReference>
<feature type="domain" description="HD/PDEase" evidence="15">
    <location>
        <begin position="195"/>
        <end position="320"/>
    </location>
</feature>
<gene>
    <name evidence="14" type="primary">nadD</name>
    <name evidence="16" type="ORF">SAP269_04140</name>
</gene>
<dbReference type="NCBIfam" id="TIGR00482">
    <property type="entry name" value="nicotinate (nicotinamide) nucleotide adenylyltransferase"/>
    <property type="match status" value="1"/>
</dbReference>
<evidence type="ECO:0000256" key="9">
    <source>
        <dbReference type="ARBA" id="ARBA00022840"/>
    </source>
</evidence>